<name>A0A9K3M360_9STRA</name>
<comment type="caution">
    <text evidence="3">The sequence shown here is derived from an EMBL/GenBank/DDBJ whole genome shotgun (WGS) entry which is preliminary data.</text>
</comment>
<reference evidence="3" key="2">
    <citation type="submission" date="2021-04" db="EMBL/GenBank/DDBJ databases">
        <authorList>
            <person name="Podell S."/>
        </authorList>
    </citation>
    <scope>NUCLEOTIDE SEQUENCE</scope>
    <source>
        <strain evidence="3">Hildebrandi</strain>
    </source>
</reference>
<feature type="transmembrane region" description="Helical" evidence="2">
    <location>
        <begin position="133"/>
        <end position="160"/>
    </location>
</feature>
<sequence>MMSSDGVESDDHRLWLASTVSSYIRDGNHLTPEISLHTNAGRSLTFLNTDKEQYATTIDNEIVSDTGLLIGFSILSAVFFLVVLLVIRISSTCHTFYEWNAIRLLMPAVAAFLCMETATLAAQTSVSAIAGPWAIAVFLFSSTVAPGLFLFSFVITFLAYRTRSMPFCFVYRGPGRQGTAEPWRDDDEEVLQPLVRPAVLVVAIRLFALGLLILNLVVNFDVVWTEQNLAGRTGWATVFKDPTNPALDHIILALIPMALVSLVCLYFSLLLWRYGCELSLIIYSSGVINPWLTPVFGSIAMLIGQMFGPDLYLISSNSGILLYMLSMARVLYEARKDLEVSGELGHFLDALGNDNVTRTQNGLEKYSPNGDDDTLSSGQHQQWMLNESNNEIAIASGQDVEVPSLPVRMLSKRDSSRRTQGSSSSLWKNSSVKKIQLQPHTSLPKKRANEFQEPPAATAGHIPSEDDDSKRDSVHPAVIGVKDTGKLRRGQRPKGKIVVQ</sequence>
<accession>A0A9K3M360</accession>
<feature type="region of interest" description="Disordered" evidence="1">
    <location>
        <begin position="405"/>
        <end position="500"/>
    </location>
</feature>
<feature type="region of interest" description="Disordered" evidence="1">
    <location>
        <begin position="359"/>
        <end position="378"/>
    </location>
</feature>
<evidence type="ECO:0000313" key="4">
    <source>
        <dbReference type="Proteomes" id="UP000693970"/>
    </source>
</evidence>
<keyword evidence="2" id="KW-1133">Transmembrane helix</keyword>
<proteinExistence type="predicted"/>
<keyword evidence="4" id="KW-1185">Reference proteome</keyword>
<feature type="transmembrane region" description="Helical" evidence="2">
    <location>
        <begin position="250"/>
        <end position="273"/>
    </location>
</feature>
<feature type="transmembrane region" description="Helical" evidence="2">
    <location>
        <begin position="280"/>
        <end position="305"/>
    </location>
</feature>
<feature type="compositionally biased region" description="Basic residues" evidence="1">
    <location>
        <begin position="487"/>
        <end position="500"/>
    </location>
</feature>
<dbReference type="AlphaFoldDB" id="A0A9K3M360"/>
<dbReference type="Proteomes" id="UP000693970">
    <property type="component" value="Unassembled WGS sequence"/>
</dbReference>
<reference evidence="3" key="1">
    <citation type="journal article" date="2021" name="Sci. Rep.">
        <title>Diploid genomic architecture of Nitzschia inconspicua, an elite biomass production diatom.</title>
        <authorList>
            <person name="Oliver A."/>
            <person name="Podell S."/>
            <person name="Pinowska A."/>
            <person name="Traller J.C."/>
            <person name="Smith S.R."/>
            <person name="McClure R."/>
            <person name="Beliaev A."/>
            <person name="Bohutskyi P."/>
            <person name="Hill E.A."/>
            <person name="Rabines A."/>
            <person name="Zheng H."/>
            <person name="Allen L.Z."/>
            <person name="Kuo A."/>
            <person name="Grigoriev I.V."/>
            <person name="Allen A.E."/>
            <person name="Hazlebeck D."/>
            <person name="Allen E.E."/>
        </authorList>
    </citation>
    <scope>NUCLEOTIDE SEQUENCE</scope>
    <source>
        <strain evidence="3">Hildebrandi</strain>
    </source>
</reference>
<keyword evidence="2" id="KW-0472">Membrane</keyword>
<evidence type="ECO:0008006" key="5">
    <source>
        <dbReference type="Google" id="ProtNLM"/>
    </source>
</evidence>
<evidence type="ECO:0000256" key="1">
    <source>
        <dbReference type="SAM" id="MobiDB-lite"/>
    </source>
</evidence>
<feature type="transmembrane region" description="Helical" evidence="2">
    <location>
        <begin position="198"/>
        <end position="218"/>
    </location>
</feature>
<evidence type="ECO:0000256" key="2">
    <source>
        <dbReference type="SAM" id="Phobius"/>
    </source>
</evidence>
<organism evidence="3 4">
    <name type="scientific">Nitzschia inconspicua</name>
    <dbReference type="NCBI Taxonomy" id="303405"/>
    <lineage>
        <taxon>Eukaryota</taxon>
        <taxon>Sar</taxon>
        <taxon>Stramenopiles</taxon>
        <taxon>Ochrophyta</taxon>
        <taxon>Bacillariophyta</taxon>
        <taxon>Bacillariophyceae</taxon>
        <taxon>Bacillariophycidae</taxon>
        <taxon>Bacillariales</taxon>
        <taxon>Bacillariaceae</taxon>
        <taxon>Nitzschia</taxon>
    </lineage>
</organism>
<feature type="transmembrane region" description="Helical" evidence="2">
    <location>
        <begin position="68"/>
        <end position="89"/>
    </location>
</feature>
<feature type="compositionally biased region" description="Low complexity" evidence="1">
    <location>
        <begin position="418"/>
        <end position="434"/>
    </location>
</feature>
<evidence type="ECO:0000313" key="3">
    <source>
        <dbReference type="EMBL" id="KAG7373160.1"/>
    </source>
</evidence>
<protein>
    <recommendedName>
        <fullName evidence="5">Transmembrane protein</fullName>
    </recommendedName>
</protein>
<gene>
    <name evidence="3" type="ORF">IV203_033884</name>
</gene>
<dbReference type="EMBL" id="JAGRRH010000002">
    <property type="protein sequence ID" value="KAG7373160.1"/>
    <property type="molecule type" value="Genomic_DNA"/>
</dbReference>
<dbReference type="OrthoDB" id="196644at2759"/>
<keyword evidence="2" id="KW-0812">Transmembrane</keyword>
<feature type="transmembrane region" description="Helical" evidence="2">
    <location>
        <begin position="101"/>
        <end position="121"/>
    </location>
</feature>